<name>A0A383RVC7_9PSED</name>
<proteinExistence type="predicted"/>
<keyword evidence="2" id="KW-1185">Reference proteome</keyword>
<organism evidence="1 2">
    <name type="scientific">Pseudomonas reidholzensis</name>
    <dbReference type="NCBI Taxonomy" id="1785162"/>
    <lineage>
        <taxon>Bacteria</taxon>
        <taxon>Pseudomonadati</taxon>
        <taxon>Pseudomonadota</taxon>
        <taxon>Gammaproteobacteria</taxon>
        <taxon>Pseudomonadales</taxon>
        <taxon>Pseudomonadaceae</taxon>
        <taxon>Pseudomonas</taxon>
    </lineage>
</organism>
<dbReference type="Proteomes" id="UP000263595">
    <property type="component" value="Unassembled WGS sequence"/>
</dbReference>
<evidence type="ECO:0000313" key="2">
    <source>
        <dbReference type="Proteomes" id="UP000263595"/>
    </source>
</evidence>
<dbReference type="EMBL" id="UNOZ01000025">
    <property type="protein sequence ID" value="SYX91030.1"/>
    <property type="molecule type" value="Genomic_DNA"/>
</dbReference>
<dbReference type="RefSeq" id="WP_119142806.1">
    <property type="nucleotide sequence ID" value="NZ_CBCSFL010000018.1"/>
</dbReference>
<protein>
    <submittedName>
        <fullName evidence="1">Uncharacterized protein</fullName>
    </submittedName>
</protein>
<evidence type="ECO:0000313" key="1">
    <source>
        <dbReference type="EMBL" id="SYX91030.1"/>
    </source>
</evidence>
<accession>A0A383RVC7</accession>
<reference evidence="2" key="1">
    <citation type="submission" date="2018-08" db="EMBL/GenBank/DDBJ databases">
        <authorList>
            <person name="Blom J."/>
        </authorList>
    </citation>
    <scope>NUCLEOTIDE SEQUENCE [LARGE SCALE GENOMIC DNA]</scope>
    <source>
        <strain evidence="2">CCOS 865</strain>
    </source>
</reference>
<dbReference type="OrthoDB" id="7003488at2"/>
<gene>
    <name evidence="1" type="ORF">CCOS865_03299</name>
</gene>
<sequence>MDLHQRLAQYSGLDCQVAKRFSTRPSLLDVASSMLREQWSAAQISPRQDPLGLYLVSITAAGTWRRPLAQVLVERYCLRRTLNLTDGEDALSTQSDGDPSGTVILDLHKVEALINACGPFLLDTYKQALAGYWSRFDPSGQSPWGWYASYLQTQLQQAIDAKLPPTSLNPWASSLARLVHDYPDNVQRSLQPNAKDLRVSSLSLDFSAAGFMDEDLASALLIENTVDRAERRVQLLYTSGGILYPLASREALLDAIARLWPGEAAHLPRSVTIAPCEGQVFEAQAGIMLHQQLTLIDQLAPRYQTSLDALTLGLDLDRLTSMLDLCNIEEARQRDTLISQLPDWLREAESKTLVRYSTLLLDVAQDYQHAGGQFWLDDVDTAEQYANRHLAARFALDHPASRLDPAQIKVVNHQTIASAAPGPGAPIVTGVVRRVELTLAQLAIGNLGLLKPGRVELLSSGPEAVPDWLDVAYLRNVISELDIATRYPQWLSAQLLDDPVRREQRQRLLGNQLHSQLPALALELHMRGEHIRADAAERIAQVFTPAPVDGAPRWVLRPLGFVKAPGSTTDLPLNTWLIEALAPGHAPCLLYRPLHPQSLLEFDDRMALFVAISTPGPLQDDLLQRLPAVDRIFYAHGGFLEPHLFYPLDDTSAVAFGAPPPVELALLPPVASPEQALYRGCVEESIQRFREHAATSAETRLNSWKALSWLLFNTLLPLAGETLGRIAWLAQMEVALAEYVSLDLHADPSDKRLALVNLLLNVATLLFSHSVWRMRLELDEAPALSTVQPLEPAPPPAPALLVERPPLLEFGWARAQPVLAASQRAALQALESGLTYHDLGTAISHGPLWGLYLHQDRLWVVLEGKVYPVMLDPQENQVRITGQTPQQAPGPWLHRDASGRWQLDLSLRLRGGMPLSARVRQREQRLAQQCQPLDTQLRADVAALPLWENKLKVLSNLANSTDADNALSSCLITAGTVSQFWSEHLGHIDARNAIKPLPDYATVRAHALHQDSLCLQITEVTLRKLWKPRREQLRLLASRQQEGAILTPDELASASEQLNAMAPLLDQRISNLDALRARQQALGKMASRTRADIDAAYHQACRMDAGPERALVLRFMRLESLVNRVILIHGVREEDAEFWVERCWTNIQLGIGQRLKLFEHEGMAEEAKVRLLRSIAEQFRAAQRQLGNLSSFYAPLSAAADTLGLLDKALAEIIATASQDLAELPDFPPIKTLAQLRRQLPGLIETSEHGLLLGEPSAADQDRVEIAGPDGQSAAQTYHLEHGAWREVTASAPAPARNKQALAQLLGDSTRLMDSARAEVATLAKQRASSYLPVELEELVHHQRDKLRSRISAIEQRLIEHNQVDEAHQGLSAAQVSKALDRLASQFDQQAITLRTQAALAQLPRMSEVQYLIDHQHVTIRRIAQRARLAKVKGRPDDYLDEYAIEQAGQVLWYAHFHYPASNTPRPQFTAGHLKTLAQRHAAGQQSVDPATGKQVNVYRAPITAAAAQRYFFT</sequence>